<keyword evidence="2" id="KW-1185">Reference proteome</keyword>
<comment type="caution">
    <text evidence="1">The sequence shown here is derived from an EMBL/GenBank/DDBJ whole genome shotgun (WGS) entry which is preliminary data.</text>
</comment>
<protein>
    <submittedName>
        <fullName evidence="1">Uncharacterized protein</fullName>
    </submittedName>
</protein>
<reference evidence="1" key="1">
    <citation type="submission" date="2022-07" db="EMBL/GenBank/DDBJ databases">
        <title>Genome Sequence of Lecanicillium saksenae.</title>
        <authorList>
            <person name="Buettner E."/>
        </authorList>
    </citation>
    <scope>NUCLEOTIDE SEQUENCE</scope>
    <source>
        <strain evidence="1">VT-O1</strain>
    </source>
</reference>
<dbReference type="Proteomes" id="UP001148737">
    <property type="component" value="Unassembled WGS sequence"/>
</dbReference>
<dbReference type="EMBL" id="JANAKD010002899">
    <property type="protein sequence ID" value="KAJ3472731.1"/>
    <property type="molecule type" value="Genomic_DNA"/>
</dbReference>
<name>A0ACC1QCA2_9HYPO</name>
<proteinExistence type="predicted"/>
<accession>A0ACC1QCA2</accession>
<sequence>MEKNDAVEIPEGSSTDSVSETYALQIERAVFDTHPASKGQKEYNQQIKSLTFNLKNNPELVDGLVQNAHSPAGLAVMTSEQLASAEMQKQTAEMKAKAEKQSILYTGETGPRVRRTHKGEEVVEDESMANTTELPIPRGGGARRGANADGQAIKRESISTDYDMAQSPKQEDQRSPSQSKFDISEVFSQVKSPTQAQRRRPSAPALNTSGPGFDPDVDRMLEDENDSPPYSPTEDSTDPDIVWRGSLAMSSIADFQATGKHVGGANFANLGHWSKLIPKRMTVAGRITEQSAIEYLCSLRYSNLTDIVVVSLTPTSQEAQPEFNALVDYFVGKKRYGVVGNKAAGNVRDTYLVPVPPGENNHPEFMLNLVDNFIPKTRTEPMLLAVFVYRNEPTEAAQPKNEPTASPSTPLVGTTLNAEGFAQRANSIPGPGFSPATPQGGFAGSPSNGQTPAQVATPIPSHLAHGRAPPPVPTPPNASNLAAPPPPFSQMTEAQKVQAQQAGQQTAHDVLGPFVKVPTVQFLLPQAHQMSRREWEIIKSIYEREPKARDDLQYLSVLLEKEGGAKKP</sequence>
<evidence type="ECO:0000313" key="1">
    <source>
        <dbReference type="EMBL" id="KAJ3472731.1"/>
    </source>
</evidence>
<organism evidence="1 2">
    <name type="scientific">Lecanicillium saksenae</name>
    <dbReference type="NCBI Taxonomy" id="468837"/>
    <lineage>
        <taxon>Eukaryota</taxon>
        <taxon>Fungi</taxon>
        <taxon>Dikarya</taxon>
        <taxon>Ascomycota</taxon>
        <taxon>Pezizomycotina</taxon>
        <taxon>Sordariomycetes</taxon>
        <taxon>Hypocreomycetidae</taxon>
        <taxon>Hypocreales</taxon>
        <taxon>Cordycipitaceae</taxon>
        <taxon>Lecanicillium</taxon>
    </lineage>
</organism>
<gene>
    <name evidence="1" type="ORF">NLG97_g10757</name>
</gene>
<evidence type="ECO:0000313" key="2">
    <source>
        <dbReference type="Proteomes" id="UP001148737"/>
    </source>
</evidence>